<accession>A0A0R2UAR0</accession>
<dbReference type="Proteomes" id="UP000051213">
    <property type="component" value="Unassembled WGS sequence"/>
</dbReference>
<organism evidence="2 3">
    <name type="scientific">SAR92 bacterium BACL26 MAG-121220-bin70</name>
    <dbReference type="NCBI Taxonomy" id="1655626"/>
    <lineage>
        <taxon>Bacteria</taxon>
        <taxon>Pseudomonadati</taxon>
        <taxon>Pseudomonadota</taxon>
        <taxon>Gammaproteobacteria</taxon>
        <taxon>Cellvibrionales</taxon>
        <taxon>Porticoccaceae</taxon>
        <taxon>SAR92 clade</taxon>
    </lineage>
</organism>
<evidence type="ECO:0000313" key="2">
    <source>
        <dbReference type="EMBL" id="KRO94371.1"/>
    </source>
</evidence>
<gene>
    <name evidence="2" type="ORF">ABS24_07910</name>
</gene>
<dbReference type="InterPro" id="IPR051021">
    <property type="entry name" value="Mito_Ser/Thr_phosphatase"/>
</dbReference>
<dbReference type="PANTHER" id="PTHR20935:SF0">
    <property type="entry name" value="SERINE_THREONINE-PROTEIN PHOSPHATASE PGAM5, MITOCHONDRIAL"/>
    <property type="match status" value="1"/>
</dbReference>
<dbReference type="CDD" id="cd07067">
    <property type="entry name" value="HP_PGM_like"/>
    <property type="match status" value="1"/>
</dbReference>
<dbReference type="InterPro" id="IPR013078">
    <property type="entry name" value="His_Pase_superF_clade-1"/>
</dbReference>
<dbReference type="SMART" id="SM00855">
    <property type="entry name" value="PGAM"/>
    <property type="match status" value="1"/>
</dbReference>
<evidence type="ECO:0000256" key="1">
    <source>
        <dbReference type="ARBA" id="ARBA00022801"/>
    </source>
</evidence>
<dbReference type="EMBL" id="LICA01000157">
    <property type="protein sequence ID" value="KRO94371.1"/>
    <property type="molecule type" value="Genomic_DNA"/>
</dbReference>
<name>A0A0R2UAR0_9GAMM</name>
<comment type="caution">
    <text evidence="2">The sequence shown here is derived from an EMBL/GenBank/DDBJ whole genome shotgun (WGS) entry which is preliminary data.</text>
</comment>
<dbReference type="SUPFAM" id="SSF53254">
    <property type="entry name" value="Phosphoglycerate mutase-like"/>
    <property type="match status" value="1"/>
</dbReference>
<keyword evidence="1" id="KW-0378">Hydrolase</keyword>
<dbReference type="InterPro" id="IPR029033">
    <property type="entry name" value="His_PPase_superfam"/>
</dbReference>
<protein>
    <submittedName>
        <fullName evidence="2">Phosphoglycerate mutase</fullName>
    </submittedName>
</protein>
<dbReference type="Gene3D" id="3.40.50.1240">
    <property type="entry name" value="Phosphoglycerate mutase-like"/>
    <property type="match status" value="1"/>
</dbReference>
<dbReference type="Pfam" id="PF00300">
    <property type="entry name" value="His_Phos_1"/>
    <property type="match status" value="1"/>
</dbReference>
<evidence type="ECO:0000313" key="3">
    <source>
        <dbReference type="Proteomes" id="UP000051213"/>
    </source>
</evidence>
<sequence length="230" mass="26211">MSELHLVRHAQASFGSVNYDQLSELGHRQARFLGDHFKLRHMRFDQLVVGDMHRHHQTMDGICEGLGIDGTDRLVLPGLNEYNFIDMTETYGKIHGDNPLFQKVMEDPTDKKNYYRLLREILMAWTSDSIPGVPETWMEFKSRVEDAQNQIKAMSDAGNSILAIGSGGSISTFVGLVLGIPDENIFDLNLQYKNTAISHFFFNQKKMKLTGFNSVSHLDTNEMEQYITYG</sequence>
<dbReference type="AlphaFoldDB" id="A0A0R2UAR0"/>
<dbReference type="GO" id="GO:0016787">
    <property type="term" value="F:hydrolase activity"/>
    <property type="evidence" value="ECO:0007669"/>
    <property type="project" value="UniProtKB-KW"/>
</dbReference>
<dbReference type="PANTHER" id="PTHR20935">
    <property type="entry name" value="PHOSPHOGLYCERATE MUTASE-RELATED"/>
    <property type="match status" value="1"/>
</dbReference>
<reference evidence="2 3" key="1">
    <citation type="submission" date="2015-10" db="EMBL/GenBank/DDBJ databases">
        <title>Metagenome-Assembled Genomes uncover a global brackish microbiome.</title>
        <authorList>
            <person name="Hugerth L.W."/>
            <person name="Larsson J."/>
            <person name="Alneberg J."/>
            <person name="Lindh M.V."/>
            <person name="Legrand C."/>
            <person name="Pinhassi J."/>
            <person name="Andersson A.F."/>
        </authorList>
    </citation>
    <scope>NUCLEOTIDE SEQUENCE [LARGE SCALE GENOMIC DNA]</scope>
    <source>
        <strain evidence="2">BACL26 MAG-121220-bin70</strain>
    </source>
</reference>
<proteinExistence type="predicted"/>